<evidence type="ECO:0000313" key="2">
    <source>
        <dbReference type="EMBL" id="ACA86688.1"/>
    </source>
</evidence>
<keyword evidence="3" id="KW-1185">Reference proteome</keyword>
<evidence type="ECO:0000256" key="1">
    <source>
        <dbReference type="SAM" id="SignalP"/>
    </source>
</evidence>
<keyword evidence="1" id="KW-0732">Signal</keyword>
<evidence type="ECO:0000313" key="3">
    <source>
        <dbReference type="Proteomes" id="UP000002168"/>
    </source>
</evidence>
<protein>
    <submittedName>
        <fullName evidence="2">Uncharacterized protein</fullName>
    </submittedName>
</protein>
<gene>
    <name evidence="2" type="ordered locus">Swoo_2410</name>
</gene>
<dbReference type="KEGG" id="swd:Swoo_2410"/>
<feature type="signal peptide" evidence="1">
    <location>
        <begin position="1"/>
        <end position="18"/>
    </location>
</feature>
<dbReference type="AlphaFoldDB" id="B1KFY1"/>
<dbReference type="RefSeq" id="WP_012325030.1">
    <property type="nucleotide sequence ID" value="NC_010506.1"/>
</dbReference>
<feature type="chain" id="PRO_5002767326" evidence="1">
    <location>
        <begin position="19"/>
        <end position="142"/>
    </location>
</feature>
<dbReference type="HOGENOM" id="CLU_1814510_0_0_6"/>
<sequence length="142" mass="16200" precursor="true">MRYIALILMSLFSFLSFASRDALDVAGVWETQHKGTYVSITTNALGHPVTGKILFSDKERATIGTQVLSNFQKDGRKWSVTLYSIERDKDYEGQIYRKGDILNIDVSVFFISKHIEWTEKSKADVEQARFEASNNRSSKLPE</sequence>
<dbReference type="STRING" id="392500.Swoo_2410"/>
<reference evidence="2 3" key="1">
    <citation type="submission" date="2008-02" db="EMBL/GenBank/DDBJ databases">
        <title>Complete sequence of Shewanella woodyi ATCC 51908.</title>
        <authorList>
            <consortium name="US DOE Joint Genome Institute"/>
            <person name="Copeland A."/>
            <person name="Lucas S."/>
            <person name="Lapidus A."/>
            <person name="Glavina del Rio T."/>
            <person name="Dalin E."/>
            <person name="Tice H."/>
            <person name="Bruce D."/>
            <person name="Goodwin L."/>
            <person name="Pitluck S."/>
            <person name="Sims D."/>
            <person name="Brettin T."/>
            <person name="Detter J.C."/>
            <person name="Han C."/>
            <person name="Kuske C.R."/>
            <person name="Schmutz J."/>
            <person name="Larimer F."/>
            <person name="Land M."/>
            <person name="Hauser L."/>
            <person name="Kyrpides N."/>
            <person name="Lykidis A."/>
            <person name="Zhao J.-S."/>
            <person name="Richardson P."/>
        </authorList>
    </citation>
    <scope>NUCLEOTIDE SEQUENCE [LARGE SCALE GENOMIC DNA]</scope>
    <source>
        <strain evidence="3">ATCC 51908 / MS32</strain>
    </source>
</reference>
<name>B1KFY1_SHEWM</name>
<organism evidence="2 3">
    <name type="scientific">Shewanella woodyi (strain ATCC 51908 / MS32)</name>
    <dbReference type="NCBI Taxonomy" id="392500"/>
    <lineage>
        <taxon>Bacteria</taxon>
        <taxon>Pseudomonadati</taxon>
        <taxon>Pseudomonadota</taxon>
        <taxon>Gammaproteobacteria</taxon>
        <taxon>Alteromonadales</taxon>
        <taxon>Shewanellaceae</taxon>
        <taxon>Shewanella</taxon>
    </lineage>
</organism>
<dbReference type="Proteomes" id="UP000002168">
    <property type="component" value="Chromosome"/>
</dbReference>
<proteinExistence type="predicted"/>
<dbReference type="EMBL" id="CP000961">
    <property type="protein sequence ID" value="ACA86688.1"/>
    <property type="molecule type" value="Genomic_DNA"/>
</dbReference>
<accession>B1KFY1</accession>